<dbReference type="EMBL" id="DS268601">
    <property type="protein sequence ID" value="EFO93310.1"/>
    <property type="molecule type" value="Genomic_DNA"/>
</dbReference>
<proteinExistence type="predicted"/>
<dbReference type="STRING" id="31234.E3NCR8"/>
<reference evidence="2" key="1">
    <citation type="submission" date="2007-07" db="EMBL/GenBank/DDBJ databases">
        <title>PCAP assembly of the Caenorhabditis remanei genome.</title>
        <authorList>
            <consortium name="The Caenorhabditis remanei Sequencing Consortium"/>
            <person name="Wilson R.K."/>
        </authorList>
    </citation>
    <scope>NUCLEOTIDE SEQUENCE [LARGE SCALE GENOMIC DNA]</scope>
    <source>
        <strain evidence="2">PB4641</strain>
    </source>
</reference>
<protein>
    <submittedName>
        <fullName evidence="2">Uncharacterized protein</fullName>
    </submittedName>
</protein>
<dbReference type="eggNOG" id="KOG1505">
    <property type="taxonomic scope" value="Eukaryota"/>
</dbReference>
<evidence type="ECO:0000313" key="2">
    <source>
        <dbReference type="EMBL" id="EFO93310.1"/>
    </source>
</evidence>
<name>E3NCR8_CAERE</name>
<keyword evidence="3" id="KW-1185">Reference proteome</keyword>
<keyword evidence="1" id="KW-1133">Transmembrane helix</keyword>
<evidence type="ECO:0000313" key="3">
    <source>
        <dbReference type="Proteomes" id="UP000008281"/>
    </source>
</evidence>
<dbReference type="Proteomes" id="UP000008281">
    <property type="component" value="Unassembled WGS sequence"/>
</dbReference>
<dbReference type="InParanoid" id="E3NCR8"/>
<sequence length="198" mass="23311">MSIAISLNQSKELSPKETEEEDLRIYYYPFTYFHSVLSRKIQKCSKVSEKELDMLKKKLTAEWKWKQYEVCDKPVENCTHKLQLTFITMLLCAVVSKDILDMARLDFWIQCCIFGIESVLFLVIVQKLWCQRRQINYGKKNGFSHLFTQLFPEWAILEEVGPRVSQDDDEPRERSNSKLKLLKDTVGAIREKKYVKGG</sequence>
<dbReference type="HOGENOM" id="CLU_1379272_0_0_1"/>
<keyword evidence="1" id="KW-0812">Transmembrane</keyword>
<dbReference type="OrthoDB" id="5920068at2759"/>
<evidence type="ECO:0000256" key="1">
    <source>
        <dbReference type="SAM" id="Phobius"/>
    </source>
</evidence>
<gene>
    <name evidence="2" type="ORF">CRE_20949</name>
</gene>
<feature type="transmembrane region" description="Helical" evidence="1">
    <location>
        <begin position="107"/>
        <end position="130"/>
    </location>
</feature>
<keyword evidence="1" id="KW-0472">Membrane</keyword>
<accession>E3NCR8</accession>
<organism evidence="3">
    <name type="scientific">Caenorhabditis remanei</name>
    <name type="common">Caenorhabditis vulgaris</name>
    <dbReference type="NCBI Taxonomy" id="31234"/>
    <lineage>
        <taxon>Eukaryota</taxon>
        <taxon>Metazoa</taxon>
        <taxon>Ecdysozoa</taxon>
        <taxon>Nematoda</taxon>
        <taxon>Chromadorea</taxon>
        <taxon>Rhabditida</taxon>
        <taxon>Rhabditina</taxon>
        <taxon>Rhabditomorpha</taxon>
        <taxon>Rhabditoidea</taxon>
        <taxon>Rhabditidae</taxon>
        <taxon>Peloderinae</taxon>
        <taxon>Caenorhabditis</taxon>
    </lineage>
</organism>
<dbReference type="AlphaFoldDB" id="E3NCR8"/>